<accession>A0ABP6QKU4</accession>
<dbReference type="Gene3D" id="3.90.470.20">
    <property type="entry name" value="4'-phosphopantetheinyl transferase domain"/>
    <property type="match status" value="2"/>
</dbReference>
<dbReference type="Pfam" id="PF01648">
    <property type="entry name" value="ACPS"/>
    <property type="match status" value="1"/>
</dbReference>
<dbReference type="Proteomes" id="UP001501237">
    <property type="component" value="Unassembled WGS sequence"/>
</dbReference>
<dbReference type="InterPro" id="IPR008278">
    <property type="entry name" value="4-PPantetheinyl_Trfase_dom"/>
</dbReference>
<name>A0ABP6QKU4_9ACTN</name>
<evidence type="ECO:0000313" key="5">
    <source>
        <dbReference type="Proteomes" id="UP001501237"/>
    </source>
</evidence>
<evidence type="ECO:0000256" key="2">
    <source>
        <dbReference type="ARBA" id="ARBA00022679"/>
    </source>
</evidence>
<sequence>MRELGFGLRIHWANTSDSDSSDLSLLDGIEKDRRNAYLREEDRRRFTLGVVWTKRLVAERAGLSPGEIALDRTCEDCGRPHGRPRYPGVHISVTHSGALAGVAVADVPIGIDVEQRDRPLTEVASHLVAPGERYDDLHILWTRKEALLKATGDGLRVPMTDLLVSGPGEPPALLGWKDRPDLPSRILLDDLEPAPAYAGAVALIRPA</sequence>
<proteinExistence type="inferred from homology"/>
<dbReference type="SUPFAM" id="SSF56214">
    <property type="entry name" value="4'-phosphopantetheinyl transferase"/>
    <property type="match status" value="2"/>
</dbReference>
<comment type="similarity">
    <text evidence="1">Belongs to the P-Pant transferase superfamily. Gsp/Sfp/HetI/AcpT family.</text>
</comment>
<gene>
    <name evidence="4" type="ORF">GCM10010468_74290</name>
</gene>
<organism evidence="4 5">
    <name type="scientific">Actinocorallia longicatena</name>
    <dbReference type="NCBI Taxonomy" id="111803"/>
    <lineage>
        <taxon>Bacteria</taxon>
        <taxon>Bacillati</taxon>
        <taxon>Actinomycetota</taxon>
        <taxon>Actinomycetes</taxon>
        <taxon>Streptosporangiales</taxon>
        <taxon>Thermomonosporaceae</taxon>
        <taxon>Actinocorallia</taxon>
    </lineage>
</organism>
<protein>
    <submittedName>
        <fullName evidence="4">4'-phosphopantetheinyl transferase superfamily protein</fullName>
    </submittedName>
</protein>
<dbReference type="PANTHER" id="PTHR12215">
    <property type="entry name" value="PHOSPHOPANTETHEINE TRANSFERASE"/>
    <property type="match status" value="1"/>
</dbReference>
<feature type="domain" description="4'-phosphopantetheinyl transferase" evidence="3">
    <location>
        <begin position="108"/>
        <end position="165"/>
    </location>
</feature>
<dbReference type="InterPro" id="IPR037143">
    <property type="entry name" value="4-PPantetheinyl_Trfase_dom_sf"/>
</dbReference>
<dbReference type="GO" id="GO:0016740">
    <property type="term" value="F:transferase activity"/>
    <property type="evidence" value="ECO:0007669"/>
    <property type="project" value="UniProtKB-KW"/>
</dbReference>
<evidence type="ECO:0000259" key="3">
    <source>
        <dbReference type="Pfam" id="PF01648"/>
    </source>
</evidence>
<dbReference type="EMBL" id="BAAAUV010000035">
    <property type="protein sequence ID" value="GAA3238643.1"/>
    <property type="molecule type" value="Genomic_DNA"/>
</dbReference>
<dbReference type="InterPro" id="IPR050559">
    <property type="entry name" value="P-Pant_transferase_sf"/>
</dbReference>
<comment type="caution">
    <text evidence="4">The sequence shown here is derived from an EMBL/GenBank/DDBJ whole genome shotgun (WGS) entry which is preliminary data.</text>
</comment>
<keyword evidence="5" id="KW-1185">Reference proteome</keyword>
<reference evidence="5" key="1">
    <citation type="journal article" date="2019" name="Int. J. Syst. Evol. Microbiol.">
        <title>The Global Catalogue of Microorganisms (GCM) 10K type strain sequencing project: providing services to taxonomists for standard genome sequencing and annotation.</title>
        <authorList>
            <consortium name="The Broad Institute Genomics Platform"/>
            <consortium name="The Broad Institute Genome Sequencing Center for Infectious Disease"/>
            <person name="Wu L."/>
            <person name="Ma J."/>
        </authorList>
    </citation>
    <scope>NUCLEOTIDE SEQUENCE [LARGE SCALE GENOMIC DNA]</scope>
    <source>
        <strain evidence="5">JCM 9377</strain>
    </source>
</reference>
<evidence type="ECO:0000313" key="4">
    <source>
        <dbReference type="EMBL" id="GAA3238643.1"/>
    </source>
</evidence>
<keyword evidence="2 4" id="KW-0808">Transferase</keyword>
<evidence type="ECO:0000256" key="1">
    <source>
        <dbReference type="ARBA" id="ARBA00010990"/>
    </source>
</evidence>
<dbReference type="PANTHER" id="PTHR12215:SF10">
    <property type="entry name" value="L-AMINOADIPATE-SEMIALDEHYDE DEHYDROGENASE-PHOSPHOPANTETHEINYL TRANSFERASE"/>
    <property type="match status" value="1"/>
</dbReference>